<reference evidence="1" key="1">
    <citation type="journal article" date="2014" name="Genome Biol. Evol.">
        <title>Pangenome evidence for extensive interdomain horizontal transfer affecting lineage core and shell genes in uncultured planktonic thaumarchaeota and euryarchaeota.</title>
        <authorList>
            <person name="Deschamps P."/>
            <person name="Zivanovic Y."/>
            <person name="Moreira D."/>
            <person name="Rodriguez-Valera F."/>
            <person name="Lopez-Garcia P."/>
        </authorList>
    </citation>
    <scope>NUCLEOTIDE SEQUENCE</scope>
</reference>
<protein>
    <recommendedName>
        <fullName evidence="2">Peptidase</fullName>
    </recommendedName>
</protein>
<evidence type="ECO:0000313" key="1">
    <source>
        <dbReference type="EMBL" id="AIF04608.1"/>
    </source>
</evidence>
<proteinExistence type="predicted"/>
<sequence>MHKVILLLTLLTVVTIFPLAASAQSDAIPSWIKNNAGWWADGVIDDGSFVSGIEWLVSNNIIEVPTTAVSGTAESAIPGWVKNTASWWAGNQISDDDFVNAIQHLIKVGIMTVPQAEQAVPSTPTPADTPSSSDSALTAKYNKLKAELVKCQEYDKASKVFLCENEFKSALENVEYMMKAKKYEVGPMHYYYTPAQVIINAEGNSAVWLTFVVHNTDSKNNSVFCTGPVACNYVITDGQKEWNYSTNTVTAGRLEMKPDVIKSIDFTFGPPAQRHLERWNYDPSSEYFLKITEPFGNLNMPLELTVK</sequence>
<evidence type="ECO:0008006" key="2">
    <source>
        <dbReference type="Google" id="ProtNLM"/>
    </source>
</evidence>
<accession>A0A075GSB3</accession>
<organism evidence="1">
    <name type="scientific">uncultured marine thaumarchaeote KM3_175_E04</name>
    <dbReference type="NCBI Taxonomy" id="1456054"/>
    <lineage>
        <taxon>Archaea</taxon>
        <taxon>Nitrososphaerota</taxon>
        <taxon>environmental samples</taxon>
    </lineage>
</organism>
<dbReference type="EMBL" id="KF900712">
    <property type="protein sequence ID" value="AIF04608.1"/>
    <property type="molecule type" value="Genomic_DNA"/>
</dbReference>
<dbReference type="AlphaFoldDB" id="A0A075GSB3"/>
<name>A0A075GSB3_9ARCH</name>